<dbReference type="SUPFAM" id="SSF54919">
    <property type="entry name" value="Nucleoside diphosphate kinase, NDK"/>
    <property type="match status" value="2"/>
</dbReference>
<keyword evidence="3" id="KW-0206">Cytoskeleton</keyword>
<dbReference type="PIRSF" id="PIRSF036503">
    <property type="entry name" value="NDK7"/>
    <property type="match status" value="1"/>
</dbReference>
<evidence type="ECO:0000259" key="7">
    <source>
        <dbReference type="PROSITE" id="PS51336"/>
    </source>
</evidence>
<keyword evidence="2" id="KW-0963">Cytoplasm</keyword>
<gene>
    <name evidence="9" type="primary">LOC106807943</name>
</gene>
<dbReference type="InterPro" id="IPR057579">
    <property type="entry name" value="DM10_NDK7"/>
</dbReference>
<dbReference type="PANTHER" id="PTHR43109">
    <property type="entry name" value="NUCLEOSIDE DIPHOSPHATE KINASE 7"/>
    <property type="match status" value="1"/>
</dbReference>
<dbReference type="CDD" id="cd04412">
    <property type="entry name" value="NDPk7B"/>
    <property type="match status" value="1"/>
</dbReference>
<dbReference type="Pfam" id="PF00334">
    <property type="entry name" value="NDK"/>
    <property type="match status" value="2"/>
</dbReference>
<dbReference type="Pfam" id="PF25364">
    <property type="entry name" value="PH_NDK7_N"/>
    <property type="match status" value="1"/>
</dbReference>
<dbReference type="GeneID" id="106807943"/>
<accession>A0ABM1E181</accession>
<dbReference type="Gene3D" id="3.30.70.141">
    <property type="entry name" value="Nucleoside diphosphate kinase-like domain"/>
    <property type="match status" value="2"/>
</dbReference>
<comment type="caution">
    <text evidence="5">Lacks conserved residue(s) required for the propagation of feature annotation.</text>
</comment>
<dbReference type="InterPro" id="IPR006602">
    <property type="entry name" value="DM10_dom"/>
</dbReference>
<dbReference type="PANTHER" id="PTHR43109:SF2">
    <property type="entry name" value="NUCLEOSIDE DIPHOSPHATE KINASE 7"/>
    <property type="match status" value="1"/>
</dbReference>
<dbReference type="InterPro" id="IPR036850">
    <property type="entry name" value="NDK-like_dom_sf"/>
</dbReference>
<evidence type="ECO:0000256" key="1">
    <source>
        <dbReference type="ARBA" id="ARBA00004430"/>
    </source>
</evidence>
<evidence type="ECO:0000313" key="9">
    <source>
        <dbReference type="RefSeq" id="XP_014665952.1"/>
    </source>
</evidence>
<dbReference type="RefSeq" id="XP_014665952.1">
    <property type="nucleotide sequence ID" value="XM_014810466.1"/>
</dbReference>
<dbReference type="Gene3D" id="2.30.29.170">
    <property type="match status" value="1"/>
</dbReference>
<dbReference type="InterPro" id="IPR034907">
    <property type="entry name" value="NDK-like_dom"/>
</dbReference>
<dbReference type="SMART" id="SM00562">
    <property type="entry name" value="NDK"/>
    <property type="match status" value="2"/>
</dbReference>
<dbReference type="InterPro" id="IPR037993">
    <property type="entry name" value="NDPk7B"/>
</dbReference>
<reference evidence="9" key="1">
    <citation type="submission" date="2025-08" db="UniProtKB">
        <authorList>
            <consortium name="RefSeq"/>
        </authorList>
    </citation>
    <scope>IDENTIFICATION</scope>
</reference>
<feature type="domain" description="DM10" evidence="7">
    <location>
        <begin position="13"/>
        <end position="101"/>
    </location>
</feature>
<dbReference type="SMART" id="SM00676">
    <property type="entry name" value="DM10"/>
    <property type="match status" value="1"/>
</dbReference>
<evidence type="ECO:0000256" key="2">
    <source>
        <dbReference type="ARBA" id="ARBA00022490"/>
    </source>
</evidence>
<keyword evidence="8" id="KW-1185">Reference proteome</keyword>
<comment type="subcellular location">
    <subcellularLocation>
        <location evidence="1">Cytoplasm</location>
        <location evidence="1">Cytoskeleton</location>
        <location evidence="1">Cilium axoneme</location>
    </subcellularLocation>
</comment>
<dbReference type="PROSITE" id="PS51336">
    <property type="entry name" value="DM10"/>
    <property type="match status" value="1"/>
</dbReference>
<keyword evidence="4" id="KW-0966">Cell projection</keyword>
<proteinExistence type="inferred from homology"/>
<name>A0ABM1E181_PRICU</name>
<evidence type="ECO:0000256" key="4">
    <source>
        <dbReference type="ARBA" id="ARBA00023273"/>
    </source>
</evidence>
<comment type="similarity">
    <text evidence="5 6">Belongs to the NDK family.</text>
</comment>
<evidence type="ECO:0000313" key="8">
    <source>
        <dbReference type="Proteomes" id="UP000695022"/>
    </source>
</evidence>
<evidence type="ECO:0000256" key="6">
    <source>
        <dbReference type="RuleBase" id="RU004011"/>
    </source>
</evidence>
<dbReference type="PRINTS" id="PR01243">
    <property type="entry name" value="NUCDPKINASE"/>
</dbReference>
<dbReference type="PROSITE" id="PS51374">
    <property type="entry name" value="NDPK_LIKE"/>
    <property type="match status" value="1"/>
</dbReference>
<dbReference type="InterPro" id="IPR001564">
    <property type="entry name" value="Nucleoside_diP_kinase"/>
</dbReference>
<evidence type="ECO:0000256" key="5">
    <source>
        <dbReference type="PROSITE-ProRule" id="PRU00706"/>
    </source>
</evidence>
<protein>
    <submittedName>
        <fullName evidence="9">Nucleoside diphosphate kinase 7-like isoform X1</fullName>
    </submittedName>
</protein>
<evidence type="ECO:0000256" key="3">
    <source>
        <dbReference type="ARBA" id="ARBA00023212"/>
    </source>
</evidence>
<dbReference type="Proteomes" id="UP000695022">
    <property type="component" value="Unplaced"/>
</dbReference>
<dbReference type="InterPro" id="IPR011410">
    <property type="entry name" value="NDPK7"/>
</dbReference>
<sequence length="386" mass="43212">MHYCHYSLVMSAPDDTYAFLAEWYDSNASLIRKYQFIFYCEDGTVEMYDIKNRRTFLKRTGIDNVRPEHLYIGSTINVLSRQLTLTGYADQHTANKLSGRQEKTLAIIKPDGMIRIGEIITTIEKNGFKICAARMVRLKKNGAEKLYEKHSRTPFFDDLVQFMCSAQILILELMAENGVQKWQELLGPSDPAEAKVHASGSIRAQFGGCKLRNACHGPDSVTSAREELDLFDSGHVTESTVKCENCTCCVIKPHAVLAGLIGNIISDISSAGFTISAFQLFSLERASAEEFLEIYKGVMVEYNQMVMELTAGPCIAIEITGSPSVAQDFRELVGPSDPEIGRQLRPHTLRAKYGKDKIKNAIHCTDLPEDGILEVEYFFKILGLDH</sequence>
<organism evidence="8 9">
    <name type="scientific">Priapulus caudatus</name>
    <name type="common">Priapulid worm</name>
    <dbReference type="NCBI Taxonomy" id="37621"/>
    <lineage>
        <taxon>Eukaryota</taxon>
        <taxon>Metazoa</taxon>
        <taxon>Ecdysozoa</taxon>
        <taxon>Scalidophora</taxon>
        <taxon>Priapulida</taxon>
        <taxon>Priapulimorpha</taxon>
        <taxon>Priapulimorphida</taxon>
        <taxon>Priapulidae</taxon>
        <taxon>Priapulus</taxon>
    </lineage>
</organism>